<reference evidence="2 3" key="1">
    <citation type="submission" date="2022-11" db="EMBL/GenBank/DDBJ databases">
        <title>Study of microbial diversity in lake waters.</title>
        <authorList>
            <person name="Zhang J."/>
        </authorList>
    </citation>
    <scope>NUCLEOTIDE SEQUENCE [LARGE SCALE GENOMIC DNA]</scope>
    <source>
        <strain evidence="2 3">DT12</strain>
    </source>
</reference>
<gene>
    <name evidence="2" type="ORF">OS242_01135</name>
</gene>
<protein>
    <submittedName>
        <fullName evidence="2">Polysaccharide deacetylase family protein</fullName>
    </submittedName>
</protein>
<proteinExistence type="predicted"/>
<dbReference type="PANTHER" id="PTHR10587">
    <property type="entry name" value="GLYCOSYL TRANSFERASE-RELATED"/>
    <property type="match status" value="1"/>
</dbReference>
<dbReference type="InterPro" id="IPR011330">
    <property type="entry name" value="Glyco_hydro/deAcase_b/a-brl"/>
</dbReference>
<keyword evidence="3" id="KW-1185">Reference proteome</keyword>
<dbReference type="InterPro" id="IPR050248">
    <property type="entry name" value="Polysacc_deacetylase_ArnD"/>
</dbReference>
<dbReference type="EMBL" id="JAPMLT010000001">
    <property type="protein sequence ID" value="MCX7568571.1"/>
    <property type="molecule type" value="Genomic_DNA"/>
</dbReference>
<evidence type="ECO:0000313" key="2">
    <source>
        <dbReference type="EMBL" id="MCX7568571.1"/>
    </source>
</evidence>
<comment type="caution">
    <text evidence="2">The sequence shown here is derived from an EMBL/GenBank/DDBJ whole genome shotgun (WGS) entry which is preliminary data.</text>
</comment>
<accession>A0ABT3WWH9</accession>
<dbReference type="InterPro" id="IPR002509">
    <property type="entry name" value="NODB_dom"/>
</dbReference>
<name>A0ABT3WWH9_9BACL</name>
<organism evidence="2 3">
    <name type="scientific">Tumebacillus lacus</name>
    <dbReference type="NCBI Taxonomy" id="2995335"/>
    <lineage>
        <taxon>Bacteria</taxon>
        <taxon>Bacillati</taxon>
        <taxon>Bacillota</taxon>
        <taxon>Bacilli</taxon>
        <taxon>Bacillales</taxon>
        <taxon>Alicyclobacillaceae</taxon>
        <taxon>Tumebacillus</taxon>
    </lineage>
</organism>
<dbReference type="PROSITE" id="PS51677">
    <property type="entry name" value="NODB"/>
    <property type="match status" value="1"/>
</dbReference>
<dbReference type="PANTHER" id="PTHR10587:SF128">
    <property type="entry name" value="POLYSACCHARIDE DEACETYLASE PDAB-RELATED"/>
    <property type="match status" value="1"/>
</dbReference>
<dbReference type="Proteomes" id="UP001208017">
    <property type="component" value="Unassembled WGS sequence"/>
</dbReference>
<evidence type="ECO:0000313" key="3">
    <source>
        <dbReference type="Proteomes" id="UP001208017"/>
    </source>
</evidence>
<sequence>MKTMKKMTVARRIHVGKLLTAGAACLLLFSGISDTLAINTYVRDLKGMSIPVQSYPVEASVVALTFDVGADSNSARIGDILLALRSHNVKATFFLTGSWIEANPRSAQAIVSAGHEVGQSLYTYRDTSQMSAEEVRAELERSDAAWTKAGLPEHRAFRVPHGEAKSAVAKAIRSRHAELIGWSIDAAPKTKDDAVHVFGRMHEGVQPGDILRMRVDQLSAAAVPGLLKSLRDSGYDVRSVNEMRGEGDRS</sequence>
<dbReference type="RefSeq" id="WP_267149814.1">
    <property type="nucleotide sequence ID" value="NZ_JAPMLT010000001.1"/>
</dbReference>
<dbReference type="SUPFAM" id="SSF88713">
    <property type="entry name" value="Glycoside hydrolase/deacetylase"/>
    <property type="match status" value="1"/>
</dbReference>
<feature type="domain" description="NodB homology" evidence="1">
    <location>
        <begin position="60"/>
        <end position="250"/>
    </location>
</feature>
<dbReference type="Pfam" id="PF01522">
    <property type="entry name" value="Polysacc_deac_1"/>
    <property type="match status" value="1"/>
</dbReference>
<dbReference type="CDD" id="cd10917">
    <property type="entry name" value="CE4_NodB_like_6s_7s"/>
    <property type="match status" value="1"/>
</dbReference>
<evidence type="ECO:0000259" key="1">
    <source>
        <dbReference type="PROSITE" id="PS51677"/>
    </source>
</evidence>
<dbReference type="Gene3D" id="3.20.20.370">
    <property type="entry name" value="Glycoside hydrolase/deacetylase"/>
    <property type="match status" value="1"/>
</dbReference>